<name>A0A0D2NDZ4_HYPSF</name>
<gene>
    <name evidence="6" type="ORF">HYPSUDRAFT_48795</name>
</gene>
<dbReference type="Pfam" id="PF07992">
    <property type="entry name" value="Pyr_redox_2"/>
    <property type="match status" value="1"/>
</dbReference>
<dbReference type="PANTHER" id="PTHR43735">
    <property type="entry name" value="APOPTOSIS-INDUCING FACTOR 1"/>
    <property type="match status" value="1"/>
</dbReference>
<evidence type="ECO:0000256" key="1">
    <source>
        <dbReference type="ARBA" id="ARBA00006442"/>
    </source>
</evidence>
<dbReference type="PRINTS" id="PR00368">
    <property type="entry name" value="FADPNR"/>
</dbReference>
<dbReference type="GO" id="GO:0004174">
    <property type="term" value="F:electron-transferring-flavoprotein dehydrogenase activity"/>
    <property type="evidence" value="ECO:0007669"/>
    <property type="project" value="TreeGrafter"/>
</dbReference>
<keyword evidence="7" id="KW-1185">Reference proteome</keyword>
<keyword evidence="2" id="KW-0285">Flavoprotein</keyword>
<dbReference type="SUPFAM" id="SSF51905">
    <property type="entry name" value="FAD/NAD(P)-binding domain"/>
    <property type="match status" value="1"/>
</dbReference>
<keyword evidence="4" id="KW-0560">Oxidoreductase</keyword>
<feature type="domain" description="FAD/NAD(P)-binding" evidence="5">
    <location>
        <begin position="13"/>
        <end position="298"/>
    </location>
</feature>
<dbReference type="PANTHER" id="PTHR43735:SF3">
    <property type="entry name" value="FERROPTOSIS SUPPRESSOR PROTEIN 1"/>
    <property type="match status" value="1"/>
</dbReference>
<proteinExistence type="inferred from homology"/>
<evidence type="ECO:0000256" key="3">
    <source>
        <dbReference type="ARBA" id="ARBA00022827"/>
    </source>
</evidence>
<evidence type="ECO:0000256" key="2">
    <source>
        <dbReference type="ARBA" id="ARBA00022630"/>
    </source>
</evidence>
<dbReference type="Proteomes" id="UP000054270">
    <property type="component" value="Unassembled WGS sequence"/>
</dbReference>
<dbReference type="GO" id="GO:0050660">
    <property type="term" value="F:flavin adenine dinucleotide binding"/>
    <property type="evidence" value="ECO:0007669"/>
    <property type="project" value="TreeGrafter"/>
</dbReference>
<sequence>MQIQEHTPDNRLSVVVVGGGIAGVEVVRGLSSKLLKSKHRLILVTARPRFTYLPSALRVLSSADAPLSSVFMSYDKVFGSFPGELKIGTVTSIEENKDPLISKGGFVVVDGSEKIMYDVLIVATGSCWLGHLAFPNDELAFREHISSWREKIKTSQNIVIAGGGAVGIEIAGEIKDTFPSKSTTIVQANNLLLAETYPEKFRMDIERRLRRKGVNIVFNDTLDGTLEPKGILTTGSGTSLPCDLVIYARGGRPNTSLLKFLRPAVLTDRGYVKVMPTLQMQNHHNIFALGDIIDWPETKQLTKISFGHAPVVIANVMNYLEGRLPKREYKKSTEIMFISIGRTDGASYLGCLCGLTFGGFLTRYIKSNDLLVGYNRRNIGLPYKCEPDPDSDK</sequence>
<dbReference type="OrthoDB" id="202203at2759"/>
<dbReference type="InterPro" id="IPR023753">
    <property type="entry name" value="FAD/NAD-binding_dom"/>
</dbReference>
<dbReference type="Gene3D" id="3.50.50.100">
    <property type="match status" value="1"/>
</dbReference>
<evidence type="ECO:0000313" key="6">
    <source>
        <dbReference type="EMBL" id="KJA14846.1"/>
    </source>
</evidence>
<comment type="similarity">
    <text evidence="1">Belongs to the FAD-dependent oxidoreductase family.</text>
</comment>
<evidence type="ECO:0000256" key="4">
    <source>
        <dbReference type="ARBA" id="ARBA00023002"/>
    </source>
</evidence>
<protein>
    <recommendedName>
        <fullName evidence="5">FAD/NAD(P)-binding domain-containing protein</fullName>
    </recommendedName>
</protein>
<keyword evidence="3" id="KW-0274">FAD</keyword>
<dbReference type="OMA" id="REHISSW"/>
<reference evidence="7" key="1">
    <citation type="submission" date="2014-04" db="EMBL/GenBank/DDBJ databases">
        <title>Evolutionary Origins and Diversification of the Mycorrhizal Mutualists.</title>
        <authorList>
            <consortium name="DOE Joint Genome Institute"/>
            <consortium name="Mycorrhizal Genomics Consortium"/>
            <person name="Kohler A."/>
            <person name="Kuo A."/>
            <person name="Nagy L.G."/>
            <person name="Floudas D."/>
            <person name="Copeland A."/>
            <person name="Barry K.W."/>
            <person name="Cichocki N."/>
            <person name="Veneault-Fourrey C."/>
            <person name="LaButti K."/>
            <person name="Lindquist E.A."/>
            <person name="Lipzen A."/>
            <person name="Lundell T."/>
            <person name="Morin E."/>
            <person name="Murat C."/>
            <person name="Riley R."/>
            <person name="Ohm R."/>
            <person name="Sun H."/>
            <person name="Tunlid A."/>
            <person name="Henrissat B."/>
            <person name="Grigoriev I.V."/>
            <person name="Hibbett D.S."/>
            <person name="Martin F."/>
        </authorList>
    </citation>
    <scope>NUCLEOTIDE SEQUENCE [LARGE SCALE GENOMIC DNA]</scope>
    <source>
        <strain evidence="7">FD-334 SS-4</strain>
    </source>
</reference>
<dbReference type="EMBL" id="KN817663">
    <property type="protein sequence ID" value="KJA14846.1"/>
    <property type="molecule type" value="Genomic_DNA"/>
</dbReference>
<dbReference type="STRING" id="945553.A0A0D2NDZ4"/>
<dbReference type="AlphaFoldDB" id="A0A0D2NDZ4"/>
<dbReference type="InterPro" id="IPR036188">
    <property type="entry name" value="FAD/NAD-bd_sf"/>
</dbReference>
<dbReference type="PRINTS" id="PR00411">
    <property type="entry name" value="PNDRDTASEI"/>
</dbReference>
<dbReference type="GO" id="GO:0005737">
    <property type="term" value="C:cytoplasm"/>
    <property type="evidence" value="ECO:0007669"/>
    <property type="project" value="TreeGrafter"/>
</dbReference>
<accession>A0A0D2NDZ4</accession>
<evidence type="ECO:0000259" key="5">
    <source>
        <dbReference type="Pfam" id="PF07992"/>
    </source>
</evidence>
<organism evidence="6 7">
    <name type="scientific">Hypholoma sublateritium (strain FD-334 SS-4)</name>
    <dbReference type="NCBI Taxonomy" id="945553"/>
    <lineage>
        <taxon>Eukaryota</taxon>
        <taxon>Fungi</taxon>
        <taxon>Dikarya</taxon>
        <taxon>Basidiomycota</taxon>
        <taxon>Agaricomycotina</taxon>
        <taxon>Agaricomycetes</taxon>
        <taxon>Agaricomycetidae</taxon>
        <taxon>Agaricales</taxon>
        <taxon>Agaricineae</taxon>
        <taxon>Strophariaceae</taxon>
        <taxon>Hypholoma</taxon>
    </lineage>
</organism>
<evidence type="ECO:0000313" key="7">
    <source>
        <dbReference type="Proteomes" id="UP000054270"/>
    </source>
</evidence>